<gene>
    <name evidence="2" type="ORF">CCUG60884_01237</name>
</gene>
<reference evidence="2 3" key="1">
    <citation type="journal article" date="2019" name="Sci. Rep.">
        <title>Extended insight into the Mycobacterium chelonae-abscessus complex through whole genome sequencing of Mycobacterium salmoniphilum outbreak and Mycobacterium salmoniphilum-like strains.</title>
        <authorList>
            <person name="Behra P.R.K."/>
            <person name="Das S."/>
            <person name="Pettersson B.M.F."/>
            <person name="Shirreff L."/>
            <person name="DuCote T."/>
            <person name="Jacobsson K.G."/>
            <person name="Ennis D.G."/>
            <person name="Kirsebom L.A."/>
        </authorList>
    </citation>
    <scope>NUCLEOTIDE SEQUENCE [LARGE SCALE GENOMIC DNA]</scope>
    <source>
        <strain evidence="2 3">CCUG 60884</strain>
    </source>
</reference>
<protein>
    <submittedName>
        <fullName evidence="2">Uncharacterized protein</fullName>
    </submittedName>
</protein>
<evidence type="ECO:0000256" key="1">
    <source>
        <dbReference type="SAM" id="Phobius"/>
    </source>
</evidence>
<feature type="transmembrane region" description="Helical" evidence="1">
    <location>
        <begin position="14"/>
        <end position="34"/>
    </location>
</feature>
<keyword evidence="1" id="KW-0812">Transmembrane</keyword>
<keyword evidence="1" id="KW-1133">Transmembrane helix</keyword>
<organism evidence="2 3">
    <name type="scientific">Mycobacteroides salmoniphilum</name>
    <dbReference type="NCBI Taxonomy" id="404941"/>
    <lineage>
        <taxon>Bacteria</taxon>
        <taxon>Bacillati</taxon>
        <taxon>Actinomycetota</taxon>
        <taxon>Actinomycetes</taxon>
        <taxon>Mycobacteriales</taxon>
        <taxon>Mycobacteriaceae</taxon>
        <taxon>Mycobacteroides</taxon>
    </lineage>
</organism>
<sequence>MSDDWSPRRRWTEIWLWVVAVFVAAAVLAVAVSGRDRGTGPTLRPMSVSESMSDEQARAVAESTVLVWVRELRAGHLANLRALTNPENADDIMQVMEGRDEVVAFGGFARRGPIWSLNTHLKGGAAGVFILQVKDGELRVDRLASAAIP</sequence>
<dbReference type="AlphaFoldDB" id="A0A4R8SV09"/>
<name>A0A4R8SV09_9MYCO</name>
<comment type="caution">
    <text evidence="2">The sequence shown here is derived from an EMBL/GenBank/DDBJ whole genome shotgun (WGS) entry which is preliminary data.</text>
</comment>
<dbReference type="EMBL" id="PECL01000007">
    <property type="protein sequence ID" value="TEA06100.1"/>
    <property type="molecule type" value="Genomic_DNA"/>
</dbReference>
<keyword evidence="1" id="KW-0472">Membrane</keyword>
<evidence type="ECO:0000313" key="2">
    <source>
        <dbReference type="EMBL" id="TEA06100.1"/>
    </source>
</evidence>
<proteinExistence type="predicted"/>
<dbReference type="RefSeq" id="WP_134082796.1">
    <property type="nucleotide sequence ID" value="NZ_PECL01000007.1"/>
</dbReference>
<accession>A0A4R8SV09</accession>
<evidence type="ECO:0000313" key="3">
    <source>
        <dbReference type="Proteomes" id="UP000294604"/>
    </source>
</evidence>
<dbReference type="Proteomes" id="UP000294604">
    <property type="component" value="Unassembled WGS sequence"/>
</dbReference>